<evidence type="ECO:0000313" key="2">
    <source>
        <dbReference type="EMBL" id="CAD8547383.1"/>
    </source>
</evidence>
<dbReference type="InterPro" id="IPR029062">
    <property type="entry name" value="Class_I_gatase-like"/>
</dbReference>
<accession>A0A7S0P230</accession>
<dbReference type="AlphaFoldDB" id="A0A7S0P230"/>
<dbReference type="SUPFAM" id="SSF52317">
    <property type="entry name" value="Class I glutamine amidotransferase-like"/>
    <property type="match status" value="1"/>
</dbReference>
<feature type="signal peptide" evidence="1">
    <location>
        <begin position="1"/>
        <end position="16"/>
    </location>
</feature>
<sequence length="231" mass="24435">MTFVSRWLFKLPLVTRRVLVLLPNEPPGFSLPSVAHAASVFENAGLEVVYASLRGGSAPADRATADASDLQQLAFWAANEQKASQQTLQLSRCPPKDFVAMFLPHSKPAVAESAEVATQLHDFARQLLKAGGVIGAVGLGLSGVAALKLDDRASFITQRQISGIAGDDQITTIWQAHLRAHGACIHHEPHQDFSTGKIVAISGRLITGAGPPAALAVAQSVTHTLSILDLI</sequence>
<evidence type="ECO:0008006" key="3">
    <source>
        <dbReference type="Google" id="ProtNLM"/>
    </source>
</evidence>
<proteinExistence type="predicted"/>
<evidence type="ECO:0000256" key="1">
    <source>
        <dbReference type="SAM" id="SignalP"/>
    </source>
</evidence>
<dbReference type="Gene3D" id="3.40.50.880">
    <property type="match status" value="1"/>
</dbReference>
<organism evidence="2">
    <name type="scientific">Calcidiscus leptoporus</name>
    <dbReference type="NCBI Taxonomy" id="127549"/>
    <lineage>
        <taxon>Eukaryota</taxon>
        <taxon>Haptista</taxon>
        <taxon>Haptophyta</taxon>
        <taxon>Prymnesiophyceae</taxon>
        <taxon>Coccolithales</taxon>
        <taxon>Calcidiscaceae</taxon>
        <taxon>Calcidiscus</taxon>
    </lineage>
</organism>
<keyword evidence="1" id="KW-0732">Signal</keyword>
<name>A0A7S0P230_9EUKA</name>
<protein>
    <recommendedName>
        <fullName evidence="3">DJ-1/PfpI domain-containing protein</fullName>
    </recommendedName>
</protein>
<dbReference type="EMBL" id="HBER01045141">
    <property type="protein sequence ID" value="CAD8547383.1"/>
    <property type="molecule type" value="Transcribed_RNA"/>
</dbReference>
<reference evidence="2" key="1">
    <citation type="submission" date="2021-01" db="EMBL/GenBank/DDBJ databases">
        <authorList>
            <person name="Corre E."/>
            <person name="Pelletier E."/>
            <person name="Niang G."/>
            <person name="Scheremetjew M."/>
            <person name="Finn R."/>
            <person name="Kale V."/>
            <person name="Holt S."/>
            <person name="Cochrane G."/>
            <person name="Meng A."/>
            <person name="Brown T."/>
            <person name="Cohen L."/>
        </authorList>
    </citation>
    <scope>NUCLEOTIDE SEQUENCE</scope>
    <source>
        <strain evidence="2">RCC1130</strain>
    </source>
</reference>
<gene>
    <name evidence="2" type="ORF">CLEP1334_LOCUS22673</name>
</gene>
<feature type="chain" id="PRO_5030588569" description="DJ-1/PfpI domain-containing protein" evidence="1">
    <location>
        <begin position="17"/>
        <end position="231"/>
    </location>
</feature>